<dbReference type="AlphaFoldDB" id="A0A2K8NYF3"/>
<dbReference type="KEGG" id="eml:EMELA_v1c02080"/>
<sequence length="143" mass="17683">MKIIYKKEIKLKALKELKYNNFKNISEKMNININTLKSWYYKNKKEEFLFSNHKKDSEQLIIKTSQLINKIKLIFNKNKANSILSIEKIRKKHNLSLKIILIELNISKSNYYYRLNNFKRKKERNRRKKNSWSDFNLWYFQRI</sequence>
<dbReference type="Proteomes" id="UP000231896">
    <property type="component" value="Chromosome"/>
</dbReference>
<evidence type="ECO:0000313" key="1">
    <source>
        <dbReference type="EMBL" id="ATZ17781.1"/>
    </source>
</evidence>
<name>A0A2K8NYF3_9MOLU</name>
<dbReference type="EMBL" id="CP024964">
    <property type="protein sequence ID" value="ATZ17781.1"/>
    <property type="molecule type" value="Genomic_DNA"/>
</dbReference>
<evidence type="ECO:0000313" key="2">
    <source>
        <dbReference type="Proteomes" id="UP000231896"/>
    </source>
</evidence>
<keyword evidence="2" id="KW-1185">Reference proteome</keyword>
<protein>
    <recommendedName>
        <fullName evidence="3">Transposase</fullName>
    </recommendedName>
</protein>
<proteinExistence type="predicted"/>
<evidence type="ECO:0008006" key="3">
    <source>
        <dbReference type="Google" id="ProtNLM"/>
    </source>
</evidence>
<accession>A0A2K8NYF3</accession>
<gene>
    <name evidence="1" type="ORF">EMELA_v1c02080</name>
</gene>
<dbReference type="STRING" id="1408435.GCA_000685885_01492"/>
<dbReference type="RefSeq" id="WP_028124608.1">
    <property type="nucleotide sequence ID" value="NZ_CP024964.1"/>
</dbReference>
<organism evidence="1 2">
    <name type="scientific">Mesoplasma melaleucae</name>
    <dbReference type="NCBI Taxonomy" id="81459"/>
    <lineage>
        <taxon>Bacteria</taxon>
        <taxon>Bacillati</taxon>
        <taxon>Mycoplasmatota</taxon>
        <taxon>Mollicutes</taxon>
        <taxon>Entomoplasmatales</taxon>
        <taxon>Entomoplasmataceae</taxon>
        <taxon>Mesoplasma</taxon>
    </lineage>
</organism>
<reference evidence="1 2" key="1">
    <citation type="submission" date="2017-11" db="EMBL/GenBank/DDBJ databases">
        <title>Genome sequence of Entomoplasma melaleucae M1 (ATCC 49191).</title>
        <authorList>
            <person name="Lo W.-S."/>
            <person name="Gasparich G.E."/>
            <person name="Kuo C.-H."/>
        </authorList>
    </citation>
    <scope>NUCLEOTIDE SEQUENCE [LARGE SCALE GENOMIC DNA]</scope>
    <source>
        <strain evidence="1 2">M1</strain>
    </source>
</reference>